<evidence type="ECO:0000313" key="6">
    <source>
        <dbReference type="EMBL" id="TEB05444.1"/>
    </source>
</evidence>
<dbReference type="CDD" id="cd08420">
    <property type="entry name" value="PBP2_CysL_like"/>
    <property type="match status" value="1"/>
</dbReference>
<dbReference type="PANTHER" id="PTHR30126:SF40">
    <property type="entry name" value="HTH-TYPE TRANSCRIPTIONAL REGULATOR GLTR"/>
    <property type="match status" value="1"/>
</dbReference>
<evidence type="ECO:0000256" key="4">
    <source>
        <dbReference type="ARBA" id="ARBA00023163"/>
    </source>
</evidence>
<dbReference type="PROSITE" id="PS50931">
    <property type="entry name" value="HTH_LYSR"/>
    <property type="match status" value="1"/>
</dbReference>
<accession>A0A4Y7R922</accession>
<evidence type="ECO:0000259" key="5">
    <source>
        <dbReference type="PROSITE" id="PS50931"/>
    </source>
</evidence>
<dbReference type="InterPro" id="IPR005119">
    <property type="entry name" value="LysR_subst-bd"/>
</dbReference>
<dbReference type="EMBL" id="QFGA01000002">
    <property type="protein sequence ID" value="TEB05444.1"/>
    <property type="molecule type" value="Genomic_DNA"/>
</dbReference>
<dbReference type="FunFam" id="1.10.10.10:FF:000001">
    <property type="entry name" value="LysR family transcriptional regulator"/>
    <property type="match status" value="1"/>
</dbReference>
<keyword evidence="2" id="KW-0805">Transcription regulation</keyword>
<dbReference type="GO" id="GO:0000976">
    <property type="term" value="F:transcription cis-regulatory region binding"/>
    <property type="evidence" value="ECO:0007669"/>
    <property type="project" value="TreeGrafter"/>
</dbReference>
<dbReference type="InterPro" id="IPR000847">
    <property type="entry name" value="LysR_HTH_N"/>
</dbReference>
<dbReference type="AlphaFoldDB" id="A0A4Y7R922"/>
<dbReference type="Pfam" id="PF03466">
    <property type="entry name" value="LysR_substrate"/>
    <property type="match status" value="1"/>
</dbReference>
<dbReference type="PANTHER" id="PTHR30126">
    <property type="entry name" value="HTH-TYPE TRANSCRIPTIONAL REGULATOR"/>
    <property type="match status" value="1"/>
</dbReference>
<dbReference type="InterPro" id="IPR036388">
    <property type="entry name" value="WH-like_DNA-bd_sf"/>
</dbReference>
<keyword evidence="7" id="KW-1185">Reference proteome</keyword>
<reference evidence="6 7" key="1">
    <citation type="journal article" date="2018" name="Environ. Microbiol.">
        <title>Novel energy conservation strategies and behaviour of Pelotomaculum schinkii driving syntrophic propionate catabolism.</title>
        <authorList>
            <person name="Hidalgo-Ahumada C.A.P."/>
            <person name="Nobu M.K."/>
            <person name="Narihiro T."/>
            <person name="Tamaki H."/>
            <person name="Liu W.T."/>
            <person name="Kamagata Y."/>
            <person name="Stams A.J.M."/>
            <person name="Imachi H."/>
            <person name="Sousa D.Z."/>
        </authorList>
    </citation>
    <scope>NUCLEOTIDE SEQUENCE [LARGE SCALE GENOMIC DNA]</scope>
    <source>
        <strain evidence="6 7">HH</strain>
    </source>
</reference>
<dbReference type="SUPFAM" id="SSF53850">
    <property type="entry name" value="Periplasmic binding protein-like II"/>
    <property type="match status" value="1"/>
</dbReference>
<evidence type="ECO:0000256" key="2">
    <source>
        <dbReference type="ARBA" id="ARBA00023015"/>
    </source>
</evidence>
<dbReference type="InterPro" id="IPR036390">
    <property type="entry name" value="WH_DNA-bd_sf"/>
</dbReference>
<dbReference type="RefSeq" id="WP_190240500.1">
    <property type="nucleotide sequence ID" value="NZ_QFGA01000002.1"/>
</dbReference>
<dbReference type="PRINTS" id="PR00039">
    <property type="entry name" value="HTHLYSR"/>
</dbReference>
<proteinExistence type="inferred from homology"/>
<sequence length="326" mass="37007">MSEINLYQLKVFYSVARHLGYSKAGEELALSQPAVSRQVAALEKSLGLELFVQRGRHVELTDVGRSLFDYADRIFDLAVQAERAMSQFKDLERGHVLIGASTTIGSYILPQVLQAFHERFPHIDISLRLGNSATIEQLVTNRDVDLGLVGDEVKNPAMHVETYFRDELVMIISPEHHLNNKKKVLVEDLERETLIWREKGSATRALIERFLNNSGVVFKNYIEIGDTEATKRLVTAKMGIAFVSRYAITLELSAGILNIIDSSKFVIPRYFYVISAKYQHHVPTVLALLNFIHKCFPQGKCPFFITSRQISWNNRSVLITEPVNDQ</sequence>
<dbReference type="Gene3D" id="3.40.190.290">
    <property type="match status" value="1"/>
</dbReference>
<feature type="domain" description="HTH lysR-type" evidence="5">
    <location>
        <begin position="4"/>
        <end position="61"/>
    </location>
</feature>
<dbReference type="SUPFAM" id="SSF46785">
    <property type="entry name" value="Winged helix' DNA-binding domain"/>
    <property type="match status" value="1"/>
</dbReference>
<organism evidence="6 7">
    <name type="scientific">Pelotomaculum schinkii</name>
    <dbReference type="NCBI Taxonomy" id="78350"/>
    <lineage>
        <taxon>Bacteria</taxon>
        <taxon>Bacillati</taxon>
        <taxon>Bacillota</taxon>
        <taxon>Clostridia</taxon>
        <taxon>Eubacteriales</taxon>
        <taxon>Desulfotomaculaceae</taxon>
        <taxon>Pelotomaculum</taxon>
    </lineage>
</organism>
<dbReference type="Gene3D" id="1.10.10.10">
    <property type="entry name" value="Winged helix-like DNA-binding domain superfamily/Winged helix DNA-binding domain"/>
    <property type="match status" value="1"/>
</dbReference>
<keyword evidence="3" id="KW-0238">DNA-binding</keyword>
<dbReference type="Pfam" id="PF00126">
    <property type="entry name" value="HTH_1"/>
    <property type="match status" value="1"/>
</dbReference>
<evidence type="ECO:0000313" key="7">
    <source>
        <dbReference type="Proteomes" id="UP000298324"/>
    </source>
</evidence>
<comment type="caution">
    <text evidence="6">The sequence shown here is derived from an EMBL/GenBank/DDBJ whole genome shotgun (WGS) entry which is preliminary data.</text>
</comment>
<dbReference type="GO" id="GO:0003700">
    <property type="term" value="F:DNA-binding transcription factor activity"/>
    <property type="evidence" value="ECO:0007669"/>
    <property type="project" value="InterPro"/>
</dbReference>
<protein>
    <submittedName>
        <fullName evidence="6">HTH-type transcriptional activator CmpR</fullName>
    </submittedName>
</protein>
<dbReference type="Proteomes" id="UP000298324">
    <property type="component" value="Unassembled WGS sequence"/>
</dbReference>
<keyword evidence="4" id="KW-0804">Transcription</keyword>
<comment type="similarity">
    <text evidence="1">Belongs to the LysR transcriptional regulatory family.</text>
</comment>
<gene>
    <name evidence="6" type="primary">cmpR_2</name>
    <name evidence="6" type="ORF">Psch_02485</name>
</gene>
<evidence type="ECO:0000256" key="3">
    <source>
        <dbReference type="ARBA" id="ARBA00023125"/>
    </source>
</evidence>
<evidence type="ECO:0000256" key="1">
    <source>
        <dbReference type="ARBA" id="ARBA00009437"/>
    </source>
</evidence>
<name>A0A4Y7R922_9FIRM</name>